<accession>A0A1R4JER7</accession>
<protein>
    <submittedName>
        <fullName evidence="4">Cell wall-binding protein</fullName>
    </submittedName>
</protein>
<dbReference type="SMART" id="SM00257">
    <property type="entry name" value="LysM"/>
    <property type="match status" value="1"/>
</dbReference>
<dbReference type="InterPro" id="IPR010611">
    <property type="entry name" value="3D_dom"/>
</dbReference>
<dbReference type="RefSeq" id="WP_087057989.1">
    <property type="nucleotide sequence ID" value="NZ_FUKW01000076.1"/>
</dbReference>
<evidence type="ECO:0000313" key="5">
    <source>
        <dbReference type="Proteomes" id="UP000195611"/>
    </source>
</evidence>
<dbReference type="CDD" id="cd00118">
    <property type="entry name" value="LysM"/>
    <property type="match status" value="1"/>
</dbReference>
<dbReference type="PROSITE" id="PS51782">
    <property type="entry name" value="LYSM"/>
    <property type="match status" value="1"/>
</dbReference>
<dbReference type="EMBL" id="FUKW01000076">
    <property type="protein sequence ID" value="SJN30502.1"/>
    <property type="molecule type" value="Genomic_DNA"/>
</dbReference>
<evidence type="ECO:0000259" key="3">
    <source>
        <dbReference type="PROSITE" id="PS51782"/>
    </source>
</evidence>
<dbReference type="GeneID" id="96911002"/>
<evidence type="ECO:0000256" key="2">
    <source>
        <dbReference type="SAM" id="MobiDB-lite"/>
    </source>
</evidence>
<feature type="domain" description="LysM" evidence="3">
    <location>
        <begin position="64"/>
        <end position="108"/>
    </location>
</feature>
<dbReference type="GO" id="GO:0019867">
    <property type="term" value="C:outer membrane"/>
    <property type="evidence" value="ECO:0007669"/>
    <property type="project" value="InterPro"/>
</dbReference>
<feature type="region of interest" description="Disordered" evidence="2">
    <location>
        <begin position="135"/>
        <end position="183"/>
    </location>
</feature>
<feature type="compositionally biased region" description="Basic and acidic residues" evidence="2">
    <location>
        <begin position="144"/>
        <end position="158"/>
    </location>
</feature>
<dbReference type="Pfam" id="PF06725">
    <property type="entry name" value="3D"/>
    <property type="match status" value="1"/>
</dbReference>
<keyword evidence="1" id="KW-0732">Signal</keyword>
<dbReference type="InterPro" id="IPR036779">
    <property type="entry name" value="LysM_dom_sf"/>
</dbReference>
<reference evidence="4 5" key="1">
    <citation type="submission" date="2017-02" db="EMBL/GenBank/DDBJ databases">
        <authorList>
            <person name="Peterson S.W."/>
        </authorList>
    </citation>
    <scope>NUCLEOTIDE SEQUENCE [LARGE SCALE GENOMIC DNA]</scope>
    <source>
        <strain evidence="4 5">42ea</strain>
    </source>
</reference>
<dbReference type="Proteomes" id="UP000195611">
    <property type="component" value="Unassembled WGS sequence"/>
</dbReference>
<proteinExistence type="predicted"/>
<dbReference type="SUPFAM" id="SSF54106">
    <property type="entry name" value="LysM domain"/>
    <property type="match status" value="1"/>
</dbReference>
<feature type="compositionally biased region" description="Polar residues" evidence="2">
    <location>
        <begin position="166"/>
        <end position="175"/>
    </location>
</feature>
<dbReference type="Gene3D" id="2.40.40.10">
    <property type="entry name" value="RlpA-like domain"/>
    <property type="match status" value="1"/>
</dbReference>
<dbReference type="Gene3D" id="3.10.350.10">
    <property type="entry name" value="LysM domain"/>
    <property type="match status" value="1"/>
</dbReference>
<organism evidence="4 5">
    <name type="scientific">Marinilactibacillus psychrotolerans 42ea</name>
    <dbReference type="NCBI Taxonomy" id="1255609"/>
    <lineage>
        <taxon>Bacteria</taxon>
        <taxon>Bacillati</taxon>
        <taxon>Bacillota</taxon>
        <taxon>Bacilli</taxon>
        <taxon>Lactobacillales</taxon>
        <taxon>Carnobacteriaceae</taxon>
        <taxon>Marinilactibacillus</taxon>
    </lineage>
</organism>
<gene>
    <name evidence="4" type="ORF">FM115_05120</name>
</gene>
<sequence>MSTVQKYLIKAGATIAFASMITFGATNEASAEEMSAKNWEPRTVAEITSEIEEQKADQNDQESVSYTFQWGDTLWGISEATDLSVDKLAKVNDIDNRSMIHVGTTIYLSGDSSIISVENDDEVVSYDVSEEEVVETETPNEVEESVKEEEVVEEESKPATEAPQETEVNTSSSATEEAAPVAGRTVTVEATAYSRNQSNLGNITYSGIDLRENPNVIAVDPSVIPLGSTVYIPGYGEFVAGDTGGAINGNRIDIHMTDLQQALQFGRRSMEVQILN</sequence>
<dbReference type="CDD" id="cd22786">
    <property type="entry name" value="DPBB_YuiC-like"/>
    <property type="match status" value="1"/>
</dbReference>
<dbReference type="PANTHER" id="PTHR39160:SF4">
    <property type="entry name" value="RESUSCITATION-PROMOTING FACTOR RPFB"/>
    <property type="match status" value="1"/>
</dbReference>
<dbReference type="SUPFAM" id="SSF50685">
    <property type="entry name" value="Barwin-like endoglucanases"/>
    <property type="match status" value="1"/>
</dbReference>
<dbReference type="AlphaFoldDB" id="A0A1R4JER7"/>
<evidence type="ECO:0000256" key="1">
    <source>
        <dbReference type="ARBA" id="ARBA00022729"/>
    </source>
</evidence>
<evidence type="ECO:0000313" key="4">
    <source>
        <dbReference type="EMBL" id="SJN30502.1"/>
    </source>
</evidence>
<dbReference type="InterPro" id="IPR051933">
    <property type="entry name" value="Resuscitation_pf_RpfB"/>
</dbReference>
<dbReference type="GO" id="GO:0009254">
    <property type="term" value="P:peptidoglycan turnover"/>
    <property type="evidence" value="ECO:0007669"/>
    <property type="project" value="InterPro"/>
</dbReference>
<dbReference type="PANTHER" id="PTHR39160">
    <property type="entry name" value="CELL WALL-BINDING PROTEIN YOCH"/>
    <property type="match status" value="1"/>
</dbReference>
<dbReference type="InterPro" id="IPR018392">
    <property type="entry name" value="LysM"/>
</dbReference>
<dbReference type="GO" id="GO:0004553">
    <property type="term" value="F:hydrolase activity, hydrolyzing O-glycosyl compounds"/>
    <property type="evidence" value="ECO:0007669"/>
    <property type="project" value="InterPro"/>
</dbReference>
<name>A0A1R4JER7_9LACT</name>
<dbReference type="Pfam" id="PF01476">
    <property type="entry name" value="LysM"/>
    <property type="match status" value="1"/>
</dbReference>
<dbReference type="InterPro" id="IPR036908">
    <property type="entry name" value="RlpA-like_sf"/>
</dbReference>